<dbReference type="Proteomes" id="UP000815677">
    <property type="component" value="Unassembled WGS sequence"/>
</dbReference>
<dbReference type="EMBL" id="DF839342">
    <property type="protein sequence ID" value="GAT43854.1"/>
    <property type="molecule type" value="Genomic_DNA"/>
</dbReference>
<feature type="transmembrane region" description="Helical" evidence="8">
    <location>
        <begin position="238"/>
        <end position="259"/>
    </location>
</feature>
<dbReference type="PANTHER" id="PTHR43029">
    <property type="entry name" value="AMMONIUM TRANSPORTER MEP2"/>
    <property type="match status" value="1"/>
</dbReference>
<keyword evidence="3" id="KW-0813">Transport</keyword>
<name>A0ABQ0L0A9_MYCCL</name>
<evidence type="ECO:0000256" key="4">
    <source>
        <dbReference type="ARBA" id="ARBA00022692"/>
    </source>
</evidence>
<keyword evidence="4 8" id="KW-0812">Transmembrane</keyword>
<evidence type="ECO:0000256" key="8">
    <source>
        <dbReference type="SAM" id="Phobius"/>
    </source>
</evidence>
<sequence>MRTDTALHSFAARALNITFDAGGDINWVDPSDGTLWVYNMGDIAWTLASMALVWIMIPGVGFFYSGLLRRKNALSMIWLSMMTIAVVSFQWFFWGFSLAFSETGGRFIGDLKYFALRNVLEQPSIGSTRIPSIVFCIYQLMFAAITPILAVGAVAERSRLWPTIVFVFAWSTLVYDPIACWTWNSNGWSFVLGGLDFAGGSPVHISSGSAALAISVYLGKRTGWGTARLAYKPHNTSYVVLGTVFLWFGWFGFNGGSALSANMRAANACIITNLAASVGGLVWMFWDWRLERKWSAVGFCSGAIAGLVAITPASGFVGIPASVLFGFMAGTCCNFATQLKFLFGYDDTLDIFASHAIGGIVGNLLTGLFAQSSVAFYDGATVIPGGWLDHHYIQLAYQLADSCASLSYSFTMTTIILWIMHFIPTLRMRATEESELLGIDDAEMGEFAYDYVGLETEIGHTLEMNAGSEAQDATDTTRQNWSGAMASRSSRGYMHDRFHSTPPPGQENVEDFGIYLARQTLTGPPPPELPREILMHIFLNFVATYPACSPILGKDSPTTLAQVCRYWRSVALSTPQLWRAIALFDSVEQNGEIIDEPLHVVVASVQTAERWLNLSGKQKLSIVIGPSHTHALLDSSNECRDALYHFLRRSLLPIASRRARIEYLVLRYGLTAPLRELREIYGPFDALRLLAVETKDMKSHSSTFGPIDAPCLTTTSIRFSRAPALSWHQLTRLDLVEVTTVGAALNVLRQTPNLISCRIIIHFSRDQFSDPMNHPVVRLPKVEVAIFEAHHAAGLPHLEVLRFLRLPALSRLRICGAFLTTALAHGAQALQHAILALGYQQQQLELLSVLDATAAGPNTGWVRWVPLQALCDTLLLDESRTRVLDSEKWGFWGVDEVIPPALTRVGSYLPADEVQPEHNSSHSTVVDDSD</sequence>
<keyword evidence="6 8" id="KW-0472">Membrane</keyword>
<evidence type="ECO:0000313" key="12">
    <source>
        <dbReference type="Proteomes" id="UP000815677"/>
    </source>
</evidence>
<keyword evidence="7" id="KW-0924">Ammonia transport</keyword>
<feature type="transmembrane region" description="Helical" evidence="8">
    <location>
        <begin position="397"/>
        <end position="419"/>
    </location>
</feature>
<dbReference type="PANTHER" id="PTHR43029:SF10">
    <property type="entry name" value="AMMONIUM TRANSPORTER MEP2"/>
    <property type="match status" value="1"/>
</dbReference>
<dbReference type="NCBIfam" id="TIGR00836">
    <property type="entry name" value="amt"/>
    <property type="match status" value="1"/>
</dbReference>
<feature type="transmembrane region" description="Helical" evidence="8">
    <location>
        <begin position="76"/>
        <end position="94"/>
    </location>
</feature>
<comment type="similarity">
    <text evidence="2">Belongs to the ammonia transporter channel (TC 1.A.11.2) family.</text>
</comment>
<feature type="transmembrane region" description="Helical" evidence="8">
    <location>
        <begin position="297"/>
        <end position="317"/>
    </location>
</feature>
<evidence type="ECO:0000256" key="6">
    <source>
        <dbReference type="ARBA" id="ARBA00023136"/>
    </source>
</evidence>
<dbReference type="Pfam" id="PF00909">
    <property type="entry name" value="Ammonium_transp"/>
    <property type="match status" value="1"/>
</dbReference>
<dbReference type="Pfam" id="PF12937">
    <property type="entry name" value="F-box-like"/>
    <property type="match status" value="1"/>
</dbReference>
<dbReference type="PROSITE" id="PS01219">
    <property type="entry name" value="AMMONIUM_TRANSP"/>
    <property type="match status" value="1"/>
</dbReference>
<proteinExistence type="inferred from homology"/>
<evidence type="ECO:0000256" key="5">
    <source>
        <dbReference type="ARBA" id="ARBA00022989"/>
    </source>
</evidence>
<keyword evidence="5 8" id="KW-1133">Transmembrane helix</keyword>
<protein>
    <submittedName>
        <fullName evidence="11">Ammonium transporter</fullName>
    </submittedName>
</protein>
<dbReference type="SUPFAM" id="SSF81383">
    <property type="entry name" value="F-box domain"/>
    <property type="match status" value="1"/>
</dbReference>
<feature type="domain" description="F-box" evidence="10">
    <location>
        <begin position="528"/>
        <end position="581"/>
    </location>
</feature>
<feature type="transmembrane region" description="Helical" evidence="8">
    <location>
        <begin position="198"/>
        <end position="218"/>
    </location>
</feature>
<evidence type="ECO:0000259" key="9">
    <source>
        <dbReference type="Pfam" id="PF00909"/>
    </source>
</evidence>
<dbReference type="InterPro" id="IPR018047">
    <property type="entry name" value="Ammonium_transpt_CS"/>
</dbReference>
<keyword evidence="12" id="KW-1185">Reference proteome</keyword>
<evidence type="ECO:0000259" key="10">
    <source>
        <dbReference type="Pfam" id="PF12937"/>
    </source>
</evidence>
<dbReference type="InterPro" id="IPR036047">
    <property type="entry name" value="F-box-like_dom_sf"/>
</dbReference>
<evidence type="ECO:0000256" key="7">
    <source>
        <dbReference type="ARBA" id="ARBA00023177"/>
    </source>
</evidence>
<dbReference type="SUPFAM" id="SSF111352">
    <property type="entry name" value="Ammonium transporter"/>
    <property type="match status" value="1"/>
</dbReference>
<feature type="transmembrane region" description="Helical" evidence="8">
    <location>
        <begin position="265"/>
        <end position="285"/>
    </location>
</feature>
<dbReference type="Gene3D" id="1.10.3430.10">
    <property type="entry name" value="Ammonium transporter AmtB like domains"/>
    <property type="match status" value="1"/>
</dbReference>
<organism evidence="11 12">
    <name type="scientific">Mycena chlorophos</name>
    <name type="common">Agaric fungus</name>
    <name type="synonym">Agaricus chlorophos</name>
    <dbReference type="NCBI Taxonomy" id="658473"/>
    <lineage>
        <taxon>Eukaryota</taxon>
        <taxon>Fungi</taxon>
        <taxon>Dikarya</taxon>
        <taxon>Basidiomycota</taxon>
        <taxon>Agaricomycotina</taxon>
        <taxon>Agaricomycetes</taxon>
        <taxon>Agaricomycetidae</taxon>
        <taxon>Agaricales</taxon>
        <taxon>Marasmiineae</taxon>
        <taxon>Mycenaceae</taxon>
        <taxon>Mycena</taxon>
    </lineage>
</organism>
<dbReference type="Gene3D" id="1.20.1280.50">
    <property type="match status" value="1"/>
</dbReference>
<accession>A0ABQ0L0A9</accession>
<gene>
    <name evidence="11" type="ORF">MCHLO_01519</name>
</gene>
<feature type="transmembrane region" description="Helical" evidence="8">
    <location>
        <begin position="355"/>
        <end position="377"/>
    </location>
</feature>
<dbReference type="InterPro" id="IPR001905">
    <property type="entry name" value="Ammonium_transpt"/>
</dbReference>
<evidence type="ECO:0000256" key="1">
    <source>
        <dbReference type="ARBA" id="ARBA00004141"/>
    </source>
</evidence>
<evidence type="ECO:0000313" key="11">
    <source>
        <dbReference type="EMBL" id="GAT43854.1"/>
    </source>
</evidence>
<feature type="transmembrane region" description="Helical" evidence="8">
    <location>
        <begin position="130"/>
        <end position="153"/>
    </location>
</feature>
<dbReference type="InterPro" id="IPR029020">
    <property type="entry name" value="Ammonium/urea_transptr"/>
</dbReference>
<feature type="domain" description="Ammonium transporter AmtB-like" evidence="9">
    <location>
        <begin position="44"/>
        <end position="449"/>
    </location>
</feature>
<dbReference type="InterPro" id="IPR024041">
    <property type="entry name" value="NH4_transpt_AmtB-like_dom"/>
</dbReference>
<feature type="transmembrane region" description="Helical" evidence="8">
    <location>
        <begin position="43"/>
        <end position="64"/>
    </location>
</feature>
<reference evidence="11" key="1">
    <citation type="submission" date="2014-09" db="EMBL/GenBank/DDBJ databases">
        <title>Genome sequence of the luminous mushroom Mycena chlorophos for searching fungal bioluminescence genes.</title>
        <authorList>
            <person name="Tanaka Y."/>
            <person name="Kasuga D."/>
            <person name="Oba Y."/>
            <person name="Hase S."/>
            <person name="Sato K."/>
            <person name="Oba Y."/>
            <person name="Sakakibara Y."/>
        </authorList>
    </citation>
    <scope>NUCLEOTIDE SEQUENCE</scope>
</reference>
<evidence type="ECO:0000256" key="2">
    <source>
        <dbReference type="ARBA" id="ARBA00005887"/>
    </source>
</evidence>
<dbReference type="InterPro" id="IPR001810">
    <property type="entry name" value="F-box_dom"/>
</dbReference>
<evidence type="ECO:0000256" key="3">
    <source>
        <dbReference type="ARBA" id="ARBA00022448"/>
    </source>
</evidence>
<comment type="subcellular location">
    <subcellularLocation>
        <location evidence="1">Membrane</location>
        <topology evidence="1">Multi-pass membrane protein</topology>
    </subcellularLocation>
</comment>
<feature type="transmembrane region" description="Helical" evidence="8">
    <location>
        <begin position="160"/>
        <end position="178"/>
    </location>
</feature>